<proteinExistence type="predicted"/>
<dbReference type="GeneID" id="8824067"/>
<dbReference type="Proteomes" id="UP000001879">
    <property type="component" value="Chromosome"/>
</dbReference>
<dbReference type="HOGENOM" id="CLU_143266_0_0_2"/>
<dbReference type="eggNOG" id="arCOG04581">
    <property type="taxonomic scope" value="Archaea"/>
</dbReference>
<evidence type="ECO:0000313" key="5">
    <source>
        <dbReference type="Proteomes" id="UP000011543"/>
    </source>
</evidence>
<reference evidence="4" key="1">
    <citation type="submission" date="2010-02" db="EMBL/GenBank/DDBJ databases">
        <title>Complete sequence of chromosome of Natrialba magadii ATCC 43099.</title>
        <authorList>
            <consortium name="US DOE Joint Genome Institute"/>
            <person name="Lucas S."/>
            <person name="Copeland A."/>
            <person name="Lapidus A."/>
            <person name="Cheng J.-F."/>
            <person name="Bruce D."/>
            <person name="Goodwin L."/>
            <person name="Pitluck S."/>
            <person name="Davenport K."/>
            <person name="Saunders E."/>
            <person name="Detter J.C."/>
            <person name="Han C."/>
            <person name="Tapia R."/>
            <person name="Land M."/>
            <person name="Hauser L."/>
            <person name="Kyrpides N."/>
            <person name="Mikhailova N."/>
            <person name="De Castro R.E."/>
            <person name="Maupin-Furlow J.A."/>
            <person name="Woyke T."/>
        </authorList>
    </citation>
    <scope>NUCLEOTIDE SEQUENCE [LARGE SCALE GENOMIC DNA]</scope>
    <source>
        <strain evidence="4">ATCC 43099 / DSM 3394 / CCM 3739 / CIP 104546 / IAM 13178 / JCM 8861 / NBRC 102185 / NCIMB 2190 / MS3</strain>
    </source>
</reference>
<reference evidence="3 5" key="3">
    <citation type="journal article" date="2014" name="PLoS Genet.">
        <title>Phylogenetically driven sequencing of extremely halophilic archaea reveals strategies for static and dynamic osmo-response.</title>
        <authorList>
            <person name="Becker E.A."/>
            <person name="Seitzer P.M."/>
            <person name="Tritt A."/>
            <person name="Larsen D."/>
            <person name="Krusor M."/>
            <person name="Yao A.I."/>
            <person name="Wu D."/>
            <person name="Madern D."/>
            <person name="Eisen J.A."/>
            <person name="Darling A.E."/>
            <person name="Facciotti M.T."/>
        </authorList>
    </citation>
    <scope>NUCLEOTIDE SEQUENCE [LARGE SCALE GENOMIC DNA]</scope>
    <source>
        <strain evidence="5">ATCC 43099 / DSM 3394 / CCM 3739 / CIP 104546 / IAM 13178 / JCM 8861 / NBRC 102185 / NCIMB 2190 / MS3</strain>
        <strain evidence="3">MS-3</strain>
    </source>
</reference>
<reference evidence="2 4" key="2">
    <citation type="journal article" date="2012" name="BMC Genomics">
        <title>A comparative genomics perspective on the genetic content of the alkaliphilic haloarchaeon Natrialba magadii ATCC 43099T.</title>
        <authorList>
            <person name="Siddaramappa S."/>
            <person name="Challacombe J.F."/>
            <person name="Decastro R.E."/>
            <person name="Pfeiffer F."/>
            <person name="Sastre D.E."/>
            <person name="Gimenez M.I."/>
            <person name="Paggi R.A."/>
            <person name="Detter J.C."/>
            <person name="Davenport K.W."/>
            <person name="Goodwin L.A."/>
            <person name="Kyrpides N."/>
            <person name="Tapia R."/>
            <person name="Pitluck S."/>
            <person name="Lucas S."/>
            <person name="Woyke T."/>
            <person name="Maupin-Furlow J.A."/>
        </authorList>
    </citation>
    <scope>NUCLEOTIDE SEQUENCE [LARGE SCALE GENOMIC DNA]</scope>
    <source>
        <strain evidence="2">ATCC 43099</strain>
        <strain evidence="4">ATCC 43099 / DSM 3394 / CCM 3739 / CIP 104546 / IAM 13178 / JCM 8861 / NBRC 102185 / NCIMB 2190 / MS3</strain>
    </source>
</reference>
<dbReference type="OrthoDB" id="340884at2157"/>
<gene>
    <name evidence="2" type="ordered locus">Nmag_1235</name>
    <name evidence="3" type="ORF">C500_18690</name>
</gene>
<evidence type="ECO:0000313" key="2">
    <source>
        <dbReference type="EMBL" id="ADD04817.1"/>
    </source>
</evidence>
<evidence type="ECO:0000313" key="3">
    <source>
        <dbReference type="EMBL" id="ELY24484.1"/>
    </source>
</evidence>
<dbReference type="EMBL" id="AOHS01000058">
    <property type="protein sequence ID" value="ELY24484.1"/>
    <property type="molecule type" value="Genomic_DNA"/>
</dbReference>
<name>D3SS91_NATMM</name>
<keyword evidence="1" id="KW-0472">Membrane</keyword>
<feature type="transmembrane region" description="Helical" evidence="1">
    <location>
        <begin position="7"/>
        <end position="31"/>
    </location>
</feature>
<keyword evidence="1" id="KW-1133">Transmembrane helix</keyword>
<keyword evidence="1" id="KW-0812">Transmembrane</keyword>
<dbReference type="KEGG" id="nmg:Nmag_1235"/>
<sequence>MMTTFDVVMIIHTVFAAVWTGGTLVIAGAVIPAARNESLNENAISLIVRRFWYVTVASVLLLLFTGGHLAGTLYTAETLQTTDRGHLVLSMVGLWFLLPIVLYFGSRPLMHISAEKSTVSAATAAQPWFIGASAISIALLIVAALL</sequence>
<reference evidence="2" key="4">
    <citation type="submission" date="2016-09" db="EMBL/GenBank/DDBJ databases">
        <authorList>
            <person name="Pfeiffer F."/>
        </authorList>
    </citation>
    <scope>NUCLEOTIDE SEQUENCE</scope>
    <source>
        <strain evidence="2">ATCC 43099</strain>
    </source>
</reference>
<dbReference type="AlphaFoldDB" id="D3SS91"/>
<protein>
    <recommendedName>
        <fullName evidence="6">Copper resistance protein D domain-containing protein</fullName>
    </recommendedName>
</protein>
<feature type="transmembrane region" description="Helical" evidence="1">
    <location>
        <begin position="51"/>
        <end position="75"/>
    </location>
</feature>
<feature type="transmembrane region" description="Helical" evidence="1">
    <location>
        <begin position="125"/>
        <end position="145"/>
    </location>
</feature>
<evidence type="ECO:0008006" key="6">
    <source>
        <dbReference type="Google" id="ProtNLM"/>
    </source>
</evidence>
<feature type="transmembrane region" description="Helical" evidence="1">
    <location>
        <begin position="87"/>
        <end position="105"/>
    </location>
</feature>
<dbReference type="Proteomes" id="UP000011543">
    <property type="component" value="Unassembled WGS sequence"/>
</dbReference>
<dbReference type="PaxDb" id="547559-Nmag_1235"/>
<accession>D3SS91</accession>
<evidence type="ECO:0000313" key="4">
    <source>
        <dbReference type="Proteomes" id="UP000001879"/>
    </source>
</evidence>
<dbReference type="RefSeq" id="WP_004217132.1">
    <property type="nucleotide sequence ID" value="NC_013922.1"/>
</dbReference>
<dbReference type="EMBL" id="CP001932">
    <property type="protein sequence ID" value="ADD04817.1"/>
    <property type="molecule type" value="Genomic_DNA"/>
</dbReference>
<organism evidence="2 4">
    <name type="scientific">Natrialba magadii (strain ATCC 43099 / DSM 3394 / CCM 3739 / CIP 104546 / IAM 13178 / JCM 8861 / NBRC 102185 / NCIMB 2190 / MS3)</name>
    <name type="common">Natronobacterium magadii</name>
    <dbReference type="NCBI Taxonomy" id="547559"/>
    <lineage>
        <taxon>Archaea</taxon>
        <taxon>Methanobacteriati</taxon>
        <taxon>Methanobacteriota</taxon>
        <taxon>Stenosarchaea group</taxon>
        <taxon>Halobacteria</taxon>
        <taxon>Halobacteriales</taxon>
        <taxon>Natrialbaceae</taxon>
        <taxon>Natrialba</taxon>
    </lineage>
</organism>
<keyword evidence="4" id="KW-1185">Reference proteome</keyword>
<evidence type="ECO:0000256" key="1">
    <source>
        <dbReference type="SAM" id="Phobius"/>
    </source>
</evidence>